<dbReference type="AlphaFoldDB" id="A0A376D939"/>
<dbReference type="EMBL" id="UFXZ01000001">
    <property type="protein sequence ID" value="STC84874.1"/>
    <property type="molecule type" value="Genomic_DNA"/>
</dbReference>
<accession>A0A376D939</accession>
<evidence type="ECO:0000313" key="2">
    <source>
        <dbReference type="Proteomes" id="UP000255248"/>
    </source>
</evidence>
<evidence type="ECO:0000313" key="1">
    <source>
        <dbReference type="EMBL" id="STC84874.1"/>
    </source>
</evidence>
<dbReference type="GO" id="GO:0006313">
    <property type="term" value="P:DNA transposition"/>
    <property type="evidence" value="ECO:0007669"/>
    <property type="project" value="InterPro"/>
</dbReference>
<reference evidence="1 2" key="1">
    <citation type="submission" date="2018-06" db="EMBL/GenBank/DDBJ databases">
        <authorList>
            <consortium name="Pathogen Informatics"/>
            <person name="Doyle S."/>
        </authorList>
    </citation>
    <scope>NUCLEOTIDE SEQUENCE [LARGE SCALE GENOMIC DNA]</scope>
    <source>
        <strain evidence="1 2">NCTC12121</strain>
    </source>
</reference>
<dbReference type="Proteomes" id="UP000255248">
    <property type="component" value="Unassembled WGS sequence"/>
</dbReference>
<evidence type="ECO:0008006" key="3">
    <source>
        <dbReference type="Google" id="ProtNLM"/>
    </source>
</evidence>
<gene>
    <name evidence="1" type="ORF">NCTC12121_00682</name>
</gene>
<dbReference type="RefSeq" id="WP_024523886.1">
    <property type="nucleotide sequence ID" value="NZ_CP016043.1"/>
</dbReference>
<organism evidence="1 2">
    <name type="scientific">Edwardsiella hoshinae</name>
    <dbReference type="NCBI Taxonomy" id="93378"/>
    <lineage>
        <taxon>Bacteria</taxon>
        <taxon>Pseudomonadati</taxon>
        <taxon>Pseudomonadota</taxon>
        <taxon>Gammaproteobacteria</taxon>
        <taxon>Enterobacterales</taxon>
        <taxon>Hafniaceae</taxon>
        <taxon>Edwardsiella</taxon>
    </lineage>
</organism>
<dbReference type="InterPro" id="IPR002514">
    <property type="entry name" value="Transposase_8"/>
</dbReference>
<protein>
    <recommendedName>
        <fullName evidence="3">Transposase</fullName>
    </recommendedName>
</protein>
<proteinExistence type="predicted"/>
<dbReference type="GO" id="GO:0003677">
    <property type="term" value="F:DNA binding"/>
    <property type="evidence" value="ECO:0007669"/>
    <property type="project" value="InterPro"/>
</dbReference>
<sequence>MKKSRYTKEQIIFALKPTELDTSEPDVYHKQSISDAMFYTWLKRTESAFDRGGREAGVQTSFPVATENR</sequence>
<dbReference type="Pfam" id="PF01527">
    <property type="entry name" value="HTH_Tnp_1"/>
    <property type="match status" value="1"/>
</dbReference>
<dbReference type="GO" id="GO:0004803">
    <property type="term" value="F:transposase activity"/>
    <property type="evidence" value="ECO:0007669"/>
    <property type="project" value="InterPro"/>
</dbReference>
<name>A0A376D939_9GAMM</name>